<evidence type="ECO:0000313" key="2">
    <source>
        <dbReference type="EMBL" id="KAF7299363.1"/>
    </source>
</evidence>
<proteinExistence type="predicted"/>
<organism evidence="2 3">
    <name type="scientific">Mycena indigotica</name>
    <dbReference type="NCBI Taxonomy" id="2126181"/>
    <lineage>
        <taxon>Eukaryota</taxon>
        <taxon>Fungi</taxon>
        <taxon>Dikarya</taxon>
        <taxon>Basidiomycota</taxon>
        <taxon>Agaricomycotina</taxon>
        <taxon>Agaricomycetes</taxon>
        <taxon>Agaricomycetidae</taxon>
        <taxon>Agaricales</taxon>
        <taxon>Marasmiineae</taxon>
        <taxon>Mycenaceae</taxon>
        <taxon>Mycena</taxon>
    </lineage>
</organism>
<gene>
    <name evidence="2" type="ORF">MIND_00885600</name>
</gene>
<keyword evidence="3" id="KW-1185">Reference proteome</keyword>
<dbReference type="OrthoDB" id="3144234at2759"/>
<dbReference type="Pfam" id="PF20415">
    <property type="entry name" value="DUF6699"/>
    <property type="match status" value="1"/>
</dbReference>
<reference evidence="2" key="1">
    <citation type="submission" date="2020-05" db="EMBL/GenBank/DDBJ databases">
        <title>Mycena genomes resolve the evolution of fungal bioluminescence.</title>
        <authorList>
            <person name="Tsai I.J."/>
        </authorList>
    </citation>
    <scope>NUCLEOTIDE SEQUENCE</scope>
    <source>
        <strain evidence="2">171206Taipei</strain>
    </source>
</reference>
<evidence type="ECO:0000259" key="1">
    <source>
        <dbReference type="Pfam" id="PF20415"/>
    </source>
</evidence>
<dbReference type="GeneID" id="59348025"/>
<dbReference type="Proteomes" id="UP000636479">
    <property type="component" value="Unassembled WGS sequence"/>
</dbReference>
<evidence type="ECO:0000313" key="3">
    <source>
        <dbReference type="Proteomes" id="UP000636479"/>
    </source>
</evidence>
<comment type="caution">
    <text evidence="2">The sequence shown here is derived from an EMBL/GenBank/DDBJ whole genome shotgun (WGS) entry which is preliminary data.</text>
</comment>
<feature type="domain" description="DUF6699" evidence="1">
    <location>
        <begin position="52"/>
        <end position="188"/>
    </location>
</feature>
<name>A0A8H6SI50_9AGAR</name>
<accession>A0A8H6SI50</accession>
<sequence length="201" mass="22867">MLLRAEAGIVHIKGLCSNPRHSLFASRMDTPTLNPLLRYFNAPRETSTCPVIWDLRKAPKTAHHVHTIGEHCRPLSDSELSQHATHPPVATLRVRCGVYPSETWVSEARNRQGVTVKNVLDAIYRTLNIQLTHAEWESLCPKQQNRVNLVFDARWRAGRDPKAERAVGILRRDCLLQHVLFAGLSETDEENDYMMTVGRTK</sequence>
<dbReference type="RefSeq" id="XP_037218751.1">
    <property type="nucleotide sequence ID" value="XM_037365509.1"/>
</dbReference>
<dbReference type="EMBL" id="JACAZF010000007">
    <property type="protein sequence ID" value="KAF7299363.1"/>
    <property type="molecule type" value="Genomic_DNA"/>
</dbReference>
<dbReference type="InterPro" id="IPR046522">
    <property type="entry name" value="DUF6699"/>
</dbReference>
<dbReference type="AlphaFoldDB" id="A0A8H6SI50"/>
<protein>
    <submittedName>
        <fullName evidence="2">Ectomycorrhiza-regulated small secreted protein</fullName>
    </submittedName>
</protein>